<proteinExistence type="predicted"/>
<reference evidence="2" key="1">
    <citation type="submission" date="2022-07" db="EMBL/GenBank/DDBJ databases">
        <authorList>
            <person name="Trinca V."/>
            <person name="Uliana J.V.C."/>
            <person name="Torres T.T."/>
            <person name="Ward R.J."/>
            <person name="Monesi N."/>
        </authorList>
    </citation>
    <scope>NUCLEOTIDE SEQUENCE</scope>
    <source>
        <strain evidence="2">HSMRA1968</strain>
        <tissue evidence="2">Whole embryos</tissue>
    </source>
</reference>
<gene>
    <name evidence="2" type="ORF">Bhyg_15004</name>
</gene>
<keyword evidence="1" id="KW-0812">Transmembrane</keyword>
<dbReference type="Proteomes" id="UP001151699">
    <property type="component" value="Chromosome C"/>
</dbReference>
<organism evidence="2 3">
    <name type="scientific">Pseudolycoriella hygida</name>
    <dbReference type="NCBI Taxonomy" id="35572"/>
    <lineage>
        <taxon>Eukaryota</taxon>
        <taxon>Metazoa</taxon>
        <taxon>Ecdysozoa</taxon>
        <taxon>Arthropoda</taxon>
        <taxon>Hexapoda</taxon>
        <taxon>Insecta</taxon>
        <taxon>Pterygota</taxon>
        <taxon>Neoptera</taxon>
        <taxon>Endopterygota</taxon>
        <taxon>Diptera</taxon>
        <taxon>Nematocera</taxon>
        <taxon>Sciaroidea</taxon>
        <taxon>Sciaridae</taxon>
        <taxon>Pseudolycoriella</taxon>
    </lineage>
</organism>
<keyword evidence="1" id="KW-1133">Transmembrane helix</keyword>
<sequence length="72" mass="8400">MKLSNMLVRQFKLYLNIYSNMYIAFTAVQLHIDISSAFSLLLLQVLPSCEHFSWVCFIVEEKITGHWIDMGT</sequence>
<keyword evidence="3" id="KW-1185">Reference proteome</keyword>
<evidence type="ECO:0000313" key="3">
    <source>
        <dbReference type="Proteomes" id="UP001151699"/>
    </source>
</evidence>
<keyword evidence="1" id="KW-0472">Membrane</keyword>
<dbReference type="EMBL" id="WJQU01000004">
    <property type="protein sequence ID" value="KAJ6636414.1"/>
    <property type="molecule type" value="Genomic_DNA"/>
</dbReference>
<protein>
    <submittedName>
        <fullName evidence="2">Uncharacterized protein</fullName>
    </submittedName>
</protein>
<name>A0A9Q0MRQ5_9DIPT</name>
<feature type="transmembrane region" description="Helical" evidence="1">
    <location>
        <begin position="21"/>
        <end position="43"/>
    </location>
</feature>
<accession>A0A9Q0MRQ5</accession>
<dbReference type="AlphaFoldDB" id="A0A9Q0MRQ5"/>
<evidence type="ECO:0000313" key="2">
    <source>
        <dbReference type="EMBL" id="KAJ6636414.1"/>
    </source>
</evidence>
<comment type="caution">
    <text evidence="2">The sequence shown here is derived from an EMBL/GenBank/DDBJ whole genome shotgun (WGS) entry which is preliminary data.</text>
</comment>
<evidence type="ECO:0000256" key="1">
    <source>
        <dbReference type="SAM" id="Phobius"/>
    </source>
</evidence>